<feature type="region of interest" description="Disordered" evidence="1">
    <location>
        <begin position="76"/>
        <end position="192"/>
    </location>
</feature>
<feature type="compositionally biased region" description="Basic and acidic residues" evidence="1">
    <location>
        <begin position="405"/>
        <end position="417"/>
    </location>
</feature>
<name>A0A1L7X9R1_9HELO</name>
<feature type="compositionally biased region" description="Polar residues" evidence="1">
    <location>
        <begin position="85"/>
        <end position="97"/>
    </location>
</feature>
<evidence type="ECO:0000313" key="3">
    <source>
        <dbReference type="Proteomes" id="UP000184330"/>
    </source>
</evidence>
<keyword evidence="3" id="KW-1185">Reference proteome</keyword>
<protein>
    <submittedName>
        <fullName evidence="2">Uncharacterized protein</fullName>
    </submittedName>
</protein>
<feature type="region of interest" description="Disordered" evidence="1">
    <location>
        <begin position="405"/>
        <end position="441"/>
    </location>
</feature>
<reference evidence="2 3" key="1">
    <citation type="submission" date="2016-03" db="EMBL/GenBank/DDBJ databases">
        <authorList>
            <person name="Ploux O."/>
        </authorList>
    </citation>
    <scope>NUCLEOTIDE SEQUENCE [LARGE SCALE GENOMIC DNA]</scope>
    <source>
        <strain evidence="2 3">UAMH 11012</strain>
    </source>
</reference>
<sequence>MSYERYFDAMMARARAEGAQSLKDLADLLAKAKQEVLKVVTAQGTPPSADYQTWWIEYAVHTLMWPDDTFPRGEVPNVINDPWGTASNGNLTSTPNGDQPGPIGSNSTSQATSKPKDGNAPSEAAREKPAGVANATDGIRGINLAPGRSPGLQACPSTYASVATPEPGESSSADWQTVPGRPVKPPPPQPRRMRTFFPTKRDGMPLFSALLMKHGRFNQLNSLLRRDPTLGELHRHFSYRWEPVRGWLPDRDGLNGVIWVEPDSKRGSLNFDQHNNRDRLLNAFQLVYYYTRYLNNLPRGTEPKAIAHFNATQLQAHPGDYPAVRPDVLPEGWPTSAPSAPAHAWQGHQVILGPETQAAQDAVIAIEEKVRALRSQIEKLEKDATHLQAARARLELLLAELKEAEEKRDAANTEESSKLIVPVKSGKPSPHPGPEGKGKST</sequence>
<dbReference type="Proteomes" id="UP000184330">
    <property type="component" value="Unassembled WGS sequence"/>
</dbReference>
<gene>
    <name evidence="2" type="ORF">PAC_11657</name>
</gene>
<evidence type="ECO:0000313" key="2">
    <source>
        <dbReference type="EMBL" id="CZR61760.1"/>
    </source>
</evidence>
<dbReference type="EMBL" id="FJOG01000019">
    <property type="protein sequence ID" value="CZR61760.1"/>
    <property type="molecule type" value="Genomic_DNA"/>
</dbReference>
<evidence type="ECO:0000256" key="1">
    <source>
        <dbReference type="SAM" id="MobiDB-lite"/>
    </source>
</evidence>
<dbReference type="AlphaFoldDB" id="A0A1L7X9R1"/>
<organism evidence="2 3">
    <name type="scientific">Phialocephala subalpina</name>
    <dbReference type="NCBI Taxonomy" id="576137"/>
    <lineage>
        <taxon>Eukaryota</taxon>
        <taxon>Fungi</taxon>
        <taxon>Dikarya</taxon>
        <taxon>Ascomycota</taxon>
        <taxon>Pezizomycotina</taxon>
        <taxon>Leotiomycetes</taxon>
        <taxon>Helotiales</taxon>
        <taxon>Mollisiaceae</taxon>
        <taxon>Phialocephala</taxon>
        <taxon>Phialocephala fortinii species complex</taxon>
    </lineage>
</organism>
<accession>A0A1L7X9R1</accession>
<proteinExistence type="predicted"/>
<feature type="compositionally biased region" description="Polar residues" evidence="1">
    <location>
        <begin position="104"/>
        <end position="113"/>
    </location>
</feature>